<dbReference type="PANTHER" id="PTHR35176">
    <property type="entry name" value="HEME OXYGENASE HI_0854-RELATED"/>
    <property type="match status" value="1"/>
</dbReference>
<dbReference type="AlphaFoldDB" id="X7F7G4"/>
<dbReference type="InterPro" id="IPR052019">
    <property type="entry name" value="F420H2_bilvrd_red/Heme_oxyg"/>
</dbReference>
<name>X7F7G4_9RHOB</name>
<dbReference type="GO" id="GO:0070967">
    <property type="term" value="F:coenzyme F420 binding"/>
    <property type="evidence" value="ECO:0007669"/>
    <property type="project" value="TreeGrafter"/>
</dbReference>
<accession>X7F7G4</accession>
<evidence type="ECO:0000256" key="2">
    <source>
        <dbReference type="SAM" id="MobiDB-lite"/>
    </source>
</evidence>
<dbReference type="RefSeq" id="WP_084615343.1">
    <property type="nucleotide sequence ID" value="NZ_JAME01000015.1"/>
</dbReference>
<proteinExistence type="predicted"/>
<protein>
    <submittedName>
        <fullName evidence="4">Pyridoxamine 5'-phosphate oxidase</fullName>
    </submittedName>
</protein>
<keyword evidence="1" id="KW-0560">Oxidoreductase</keyword>
<dbReference type="OrthoDB" id="2664130at2"/>
<evidence type="ECO:0000313" key="4">
    <source>
        <dbReference type="EMBL" id="ETX28755.1"/>
    </source>
</evidence>
<gene>
    <name evidence="4" type="ORF">RISW2_04450</name>
</gene>
<dbReference type="eggNOG" id="COG3576">
    <property type="taxonomic scope" value="Bacteria"/>
</dbReference>
<dbReference type="SUPFAM" id="SSF50475">
    <property type="entry name" value="FMN-binding split barrel"/>
    <property type="match status" value="1"/>
</dbReference>
<dbReference type="GO" id="GO:0016627">
    <property type="term" value="F:oxidoreductase activity, acting on the CH-CH group of donors"/>
    <property type="evidence" value="ECO:0007669"/>
    <property type="project" value="TreeGrafter"/>
</dbReference>
<dbReference type="STRING" id="1449351.RISW2_04450"/>
<dbReference type="EMBL" id="JAME01000015">
    <property type="protein sequence ID" value="ETX28755.1"/>
    <property type="molecule type" value="Genomic_DNA"/>
</dbReference>
<reference evidence="4 5" key="1">
    <citation type="submission" date="2014-01" db="EMBL/GenBank/DDBJ databases">
        <title>Roseivivax isoporae LMG 25204 Genome Sequencing.</title>
        <authorList>
            <person name="Lai Q."/>
            <person name="Li G."/>
            <person name="Shao Z."/>
        </authorList>
    </citation>
    <scope>NUCLEOTIDE SEQUENCE [LARGE SCALE GENOMIC DNA]</scope>
    <source>
        <strain evidence="4 5">LMG 25204</strain>
    </source>
</reference>
<dbReference type="PANTHER" id="PTHR35176:SF6">
    <property type="entry name" value="HEME OXYGENASE HI_0854-RELATED"/>
    <property type="match status" value="1"/>
</dbReference>
<evidence type="ECO:0000313" key="5">
    <source>
        <dbReference type="Proteomes" id="UP000023430"/>
    </source>
</evidence>
<dbReference type="Proteomes" id="UP000023430">
    <property type="component" value="Unassembled WGS sequence"/>
</dbReference>
<dbReference type="GO" id="GO:0005829">
    <property type="term" value="C:cytosol"/>
    <property type="evidence" value="ECO:0007669"/>
    <property type="project" value="TreeGrafter"/>
</dbReference>
<evidence type="ECO:0000259" key="3">
    <source>
        <dbReference type="Pfam" id="PF01243"/>
    </source>
</evidence>
<sequence length="181" mass="19571">MKSAFDPEDVLRLPLMANLATLAEDGAPRNAPVWFAWEAGALWMLGSAESASVRRVARDPRVAVEIVDYDNAAGILRHLGLRGRATVEPMDAALFRRLLTRYLGPPQAWNPWFVDEIARVDDPSGRLIRLVPDTVFANDASFFRTGPDLATGQAPPRGPAGGIGGPPPAGPRPRSRGREPS</sequence>
<feature type="region of interest" description="Disordered" evidence="2">
    <location>
        <begin position="146"/>
        <end position="181"/>
    </location>
</feature>
<feature type="domain" description="Pyridoxamine 5'-phosphate oxidase N-terminal" evidence="3">
    <location>
        <begin position="10"/>
        <end position="102"/>
    </location>
</feature>
<evidence type="ECO:0000256" key="1">
    <source>
        <dbReference type="ARBA" id="ARBA00023002"/>
    </source>
</evidence>
<dbReference type="InterPro" id="IPR012349">
    <property type="entry name" value="Split_barrel_FMN-bd"/>
</dbReference>
<dbReference type="PATRIC" id="fig|1449351.3.peg.2227"/>
<dbReference type="Gene3D" id="2.30.110.10">
    <property type="entry name" value="Electron Transport, Fmn-binding Protein, Chain A"/>
    <property type="match status" value="1"/>
</dbReference>
<organism evidence="4 5">
    <name type="scientific">Roseivivax isoporae LMG 25204</name>
    <dbReference type="NCBI Taxonomy" id="1449351"/>
    <lineage>
        <taxon>Bacteria</taxon>
        <taxon>Pseudomonadati</taxon>
        <taxon>Pseudomonadota</taxon>
        <taxon>Alphaproteobacteria</taxon>
        <taxon>Rhodobacterales</taxon>
        <taxon>Roseobacteraceae</taxon>
        <taxon>Roseivivax</taxon>
    </lineage>
</organism>
<dbReference type="InterPro" id="IPR011576">
    <property type="entry name" value="Pyridox_Oxase_N"/>
</dbReference>
<keyword evidence="5" id="KW-1185">Reference proteome</keyword>
<comment type="caution">
    <text evidence="4">The sequence shown here is derived from an EMBL/GenBank/DDBJ whole genome shotgun (WGS) entry which is preliminary data.</text>
</comment>
<dbReference type="Pfam" id="PF01243">
    <property type="entry name" value="PNPOx_N"/>
    <property type="match status" value="1"/>
</dbReference>